<feature type="domain" description="Apple" evidence="22">
    <location>
        <begin position="337"/>
        <end position="417"/>
    </location>
</feature>
<dbReference type="InterPro" id="IPR001245">
    <property type="entry name" value="Ser-Thr/Tyr_kinase_cat_dom"/>
</dbReference>
<dbReference type="SUPFAM" id="SSF56112">
    <property type="entry name" value="Protein kinase-like (PK-like)"/>
    <property type="match status" value="1"/>
</dbReference>
<evidence type="ECO:0000256" key="14">
    <source>
        <dbReference type="ARBA" id="ARBA00023157"/>
    </source>
</evidence>
<dbReference type="AlphaFoldDB" id="A0AAV1C668"/>
<reference evidence="23" key="1">
    <citation type="submission" date="2023-03" db="EMBL/GenBank/DDBJ databases">
        <authorList>
            <person name="Julca I."/>
        </authorList>
    </citation>
    <scope>NUCLEOTIDE SEQUENCE</scope>
</reference>
<name>A0AAV1C668_OLDCO</name>
<feature type="signal peptide" evidence="19">
    <location>
        <begin position="1"/>
        <end position="22"/>
    </location>
</feature>
<evidence type="ECO:0000256" key="8">
    <source>
        <dbReference type="ARBA" id="ARBA00022729"/>
    </source>
</evidence>
<dbReference type="InterPro" id="IPR036426">
    <property type="entry name" value="Bulb-type_lectin_dom_sf"/>
</dbReference>
<organism evidence="23 24">
    <name type="scientific">Oldenlandia corymbosa var. corymbosa</name>
    <dbReference type="NCBI Taxonomy" id="529605"/>
    <lineage>
        <taxon>Eukaryota</taxon>
        <taxon>Viridiplantae</taxon>
        <taxon>Streptophyta</taxon>
        <taxon>Embryophyta</taxon>
        <taxon>Tracheophyta</taxon>
        <taxon>Spermatophyta</taxon>
        <taxon>Magnoliopsida</taxon>
        <taxon>eudicotyledons</taxon>
        <taxon>Gunneridae</taxon>
        <taxon>Pentapetalae</taxon>
        <taxon>asterids</taxon>
        <taxon>lamiids</taxon>
        <taxon>Gentianales</taxon>
        <taxon>Rubiaceae</taxon>
        <taxon>Rubioideae</taxon>
        <taxon>Spermacoceae</taxon>
        <taxon>Hedyotis-Oldenlandia complex</taxon>
        <taxon>Oldenlandia</taxon>
    </lineage>
</organism>
<dbReference type="Gene3D" id="3.30.200.20">
    <property type="entry name" value="Phosphorylase Kinase, domain 1"/>
    <property type="match status" value="1"/>
</dbReference>
<dbReference type="InterPro" id="IPR024171">
    <property type="entry name" value="SRK-like_kinase"/>
</dbReference>
<dbReference type="FunFam" id="2.90.10.10:FF:000001">
    <property type="entry name" value="G-type lectin S-receptor-like serine/threonine-protein kinase"/>
    <property type="match status" value="1"/>
</dbReference>
<keyword evidence="4" id="KW-1003">Cell membrane</keyword>
<evidence type="ECO:0000256" key="11">
    <source>
        <dbReference type="ARBA" id="ARBA00022840"/>
    </source>
</evidence>
<evidence type="ECO:0000256" key="18">
    <source>
        <dbReference type="SAM" id="Phobius"/>
    </source>
</evidence>
<dbReference type="PROSITE" id="PS50011">
    <property type="entry name" value="PROTEIN_KINASE_DOM"/>
    <property type="match status" value="1"/>
</dbReference>
<dbReference type="Gene3D" id="2.90.10.10">
    <property type="entry name" value="Bulb-type lectin domain"/>
    <property type="match status" value="1"/>
</dbReference>
<evidence type="ECO:0000313" key="23">
    <source>
        <dbReference type="EMBL" id="CAI9090991.1"/>
    </source>
</evidence>
<dbReference type="GO" id="GO:0048544">
    <property type="term" value="P:recognition of pollen"/>
    <property type="evidence" value="ECO:0007669"/>
    <property type="project" value="InterPro"/>
</dbReference>
<comment type="similarity">
    <text evidence="2">In the N-terminal section; belongs to the leguminous lectin family.</text>
</comment>
<dbReference type="Pfam" id="PF07714">
    <property type="entry name" value="PK_Tyr_Ser-Thr"/>
    <property type="match status" value="1"/>
</dbReference>
<protein>
    <recommendedName>
        <fullName evidence="17">Receptor-like serine/threonine-protein kinase</fullName>
        <ecNumber evidence="17">2.7.11.1</ecNumber>
    </recommendedName>
</protein>
<dbReference type="Proteomes" id="UP001161247">
    <property type="component" value="Chromosome 1"/>
</dbReference>
<dbReference type="GO" id="GO:0005524">
    <property type="term" value="F:ATP binding"/>
    <property type="evidence" value="ECO:0007669"/>
    <property type="project" value="UniProtKB-KW"/>
</dbReference>
<evidence type="ECO:0000256" key="12">
    <source>
        <dbReference type="ARBA" id="ARBA00022989"/>
    </source>
</evidence>
<comment type="similarity">
    <text evidence="17">Belongs to the protein kinase superfamily. Ser/Thr protein kinase family.</text>
</comment>
<dbReference type="PANTHER" id="PTHR32444">
    <property type="entry name" value="BULB-TYPE LECTIN DOMAIN-CONTAINING PROTEIN"/>
    <property type="match status" value="1"/>
</dbReference>
<feature type="domain" description="Protein kinase" evidence="20">
    <location>
        <begin position="508"/>
        <end position="728"/>
    </location>
</feature>
<dbReference type="FunFam" id="3.30.200.20:FF:000418">
    <property type="entry name" value="G-type lectin S-receptor-like serine/threonine-protein kinase"/>
    <property type="match status" value="1"/>
</dbReference>
<dbReference type="PROSITE" id="PS50927">
    <property type="entry name" value="BULB_LECTIN"/>
    <property type="match status" value="1"/>
</dbReference>
<evidence type="ECO:0000256" key="3">
    <source>
        <dbReference type="ARBA" id="ARBA00010217"/>
    </source>
</evidence>
<dbReference type="InterPro" id="IPR000719">
    <property type="entry name" value="Prot_kinase_dom"/>
</dbReference>
<keyword evidence="14" id="KW-1015">Disulfide bond</keyword>
<dbReference type="PROSITE" id="PS50948">
    <property type="entry name" value="PAN"/>
    <property type="match status" value="1"/>
</dbReference>
<dbReference type="EMBL" id="OX459118">
    <property type="protein sequence ID" value="CAI9090991.1"/>
    <property type="molecule type" value="Genomic_DNA"/>
</dbReference>
<evidence type="ECO:0000256" key="9">
    <source>
        <dbReference type="ARBA" id="ARBA00022741"/>
    </source>
</evidence>
<dbReference type="SUPFAM" id="SSF51110">
    <property type="entry name" value="alpha-D-mannose-specific plant lectins"/>
    <property type="match status" value="1"/>
</dbReference>
<keyword evidence="12 18" id="KW-1133">Transmembrane helix</keyword>
<dbReference type="Pfam" id="PF00954">
    <property type="entry name" value="S_locus_glycop"/>
    <property type="match status" value="1"/>
</dbReference>
<evidence type="ECO:0000256" key="15">
    <source>
        <dbReference type="ARBA" id="ARBA00023170"/>
    </source>
</evidence>
<comment type="subcellular location">
    <subcellularLocation>
        <location evidence="1">Cell membrane</location>
        <topology evidence="1">Single-pass type I membrane protein</topology>
    </subcellularLocation>
</comment>
<evidence type="ECO:0000256" key="13">
    <source>
        <dbReference type="ARBA" id="ARBA00023136"/>
    </source>
</evidence>
<gene>
    <name evidence="23" type="ORF">OLC1_LOCUS3025</name>
</gene>
<dbReference type="PROSITE" id="PS00108">
    <property type="entry name" value="PROTEIN_KINASE_ST"/>
    <property type="match status" value="1"/>
</dbReference>
<dbReference type="InterPro" id="IPR003609">
    <property type="entry name" value="Pan_app"/>
</dbReference>
<dbReference type="Gene3D" id="1.10.510.10">
    <property type="entry name" value="Transferase(Phosphotransferase) domain 1"/>
    <property type="match status" value="1"/>
</dbReference>
<evidence type="ECO:0000256" key="5">
    <source>
        <dbReference type="ARBA" id="ARBA00022527"/>
    </source>
</evidence>
<evidence type="ECO:0000256" key="4">
    <source>
        <dbReference type="ARBA" id="ARBA00022475"/>
    </source>
</evidence>
<keyword evidence="13 18" id="KW-0472">Membrane</keyword>
<evidence type="ECO:0000256" key="1">
    <source>
        <dbReference type="ARBA" id="ARBA00004251"/>
    </source>
</evidence>
<dbReference type="GO" id="GO:0002229">
    <property type="term" value="P:defense response to oomycetes"/>
    <property type="evidence" value="ECO:0007669"/>
    <property type="project" value="UniProtKB-ARBA"/>
</dbReference>
<keyword evidence="7 18" id="KW-0812">Transmembrane</keyword>
<keyword evidence="10 17" id="KW-0418">Kinase</keyword>
<evidence type="ECO:0000256" key="17">
    <source>
        <dbReference type="PIRNR" id="PIRNR000641"/>
    </source>
</evidence>
<evidence type="ECO:0000259" key="20">
    <source>
        <dbReference type="PROSITE" id="PS50011"/>
    </source>
</evidence>
<evidence type="ECO:0000256" key="7">
    <source>
        <dbReference type="ARBA" id="ARBA00022692"/>
    </source>
</evidence>
<dbReference type="FunFam" id="1.10.510.10:FF:000240">
    <property type="entry name" value="Lectin-domain containing receptor kinase A4.3"/>
    <property type="match status" value="1"/>
</dbReference>
<feature type="transmembrane region" description="Helical" evidence="18">
    <location>
        <begin position="432"/>
        <end position="453"/>
    </location>
</feature>
<evidence type="ECO:0000256" key="10">
    <source>
        <dbReference type="ARBA" id="ARBA00022777"/>
    </source>
</evidence>
<dbReference type="PIRSF" id="PIRSF000641">
    <property type="entry name" value="SRK"/>
    <property type="match status" value="1"/>
</dbReference>
<dbReference type="GO" id="GO:0004674">
    <property type="term" value="F:protein serine/threonine kinase activity"/>
    <property type="evidence" value="ECO:0007669"/>
    <property type="project" value="UniProtKB-KW"/>
</dbReference>
<dbReference type="CDD" id="cd01098">
    <property type="entry name" value="PAN_AP_plant"/>
    <property type="match status" value="1"/>
</dbReference>
<proteinExistence type="inferred from homology"/>
<dbReference type="InterPro" id="IPR000858">
    <property type="entry name" value="S_locus_glycoprot_dom"/>
</dbReference>
<dbReference type="GO" id="GO:0005886">
    <property type="term" value="C:plasma membrane"/>
    <property type="evidence" value="ECO:0007669"/>
    <property type="project" value="UniProtKB-SubCell"/>
</dbReference>
<accession>A0AAV1C668</accession>
<sequence length="728" mass="81272">MKGSLSLKFILLLVLLFASTCSQDCSAADTVSITNPLQDSETIFSSDLTFKLGFFSPGNTTNRYVGIMFTDPKATVVWVANRDKPLTDSSGVLTVLADGNLAVLNGKKEILWSSNAPNPVANSTAQLLDDGNLVLSDNSNGKSVWESFQNPTDCFLRTMRIGEVANRSIQLTSWRSPSDPSIGNFSLGVNHGGIPELFAWNRGVLYWRSGPWNGNMFIGIPASNAKYTIRYDFVRDDAGTTYFTYNYINTTVLLFYELSSSGEILEKELNDNGDWNISFSFVRSECDEYGKCGPNGRCDPHASPICYCLKGFEPRDKQEWSKGSWRGGCTRKAPLQCERNNSVGEGDGYLRLTTVKVPDLSNFIGTSQEDCGNDCLKNCICSAYTYVVGIGCLHWNDSLIDIQQFSSYGADLYIRMASSELDHAKSKQKKKAVVAITVSAGCLLLASFFLWNWCTKHRGRGKEAELALMEPGEAWKTEIRTSNSYANPKLEELPLYDYETLAIATESFASKNKLGQGGFGPVYKGKLSNGSEVAVKRLSNSSSQGLQEFMNEVSVISKLQHRNLVRLLGCCIEKEEKMLVYEYMPNTSLDAYIFDLRKQKLLDWNRRCMIVEGIGRGLLYLHRDSRLRIIHRDLKASNILLDEELNPKISDFGLARIFGGKQDQANTSRVVGTYGYMAPEYAMRGEFSEKSDVYSFGVLLLEIISGRRNASFYHDEEILTLLGYVTFH</sequence>
<dbReference type="SMART" id="SM00108">
    <property type="entry name" value="B_lectin"/>
    <property type="match status" value="1"/>
</dbReference>
<dbReference type="PANTHER" id="PTHR32444:SF198">
    <property type="entry name" value="BULB-TYPE LECTIN DOMAIN-CONTAINING PROTEIN"/>
    <property type="match status" value="1"/>
</dbReference>
<comment type="catalytic activity">
    <reaction evidence="17">
        <text>L-seryl-[protein] + ATP = O-phospho-L-seryl-[protein] + ADP + H(+)</text>
        <dbReference type="Rhea" id="RHEA:17989"/>
        <dbReference type="Rhea" id="RHEA-COMP:9863"/>
        <dbReference type="Rhea" id="RHEA-COMP:11604"/>
        <dbReference type="ChEBI" id="CHEBI:15378"/>
        <dbReference type="ChEBI" id="CHEBI:29999"/>
        <dbReference type="ChEBI" id="CHEBI:30616"/>
        <dbReference type="ChEBI" id="CHEBI:83421"/>
        <dbReference type="ChEBI" id="CHEBI:456216"/>
        <dbReference type="EC" id="2.7.11.1"/>
    </reaction>
</comment>
<comment type="similarity">
    <text evidence="3">In the C-terminal section; belongs to the protein kinase superfamily. Ser/Thr protein kinase family.</text>
</comment>
<dbReference type="SMART" id="SM00473">
    <property type="entry name" value="PAN_AP"/>
    <property type="match status" value="1"/>
</dbReference>
<dbReference type="CDD" id="cd14066">
    <property type="entry name" value="STKc_IRAK"/>
    <property type="match status" value="1"/>
</dbReference>
<keyword evidence="11 17" id="KW-0067">ATP-binding</keyword>
<keyword evidence="24" id="KW-1185">Reference proteome</keyword>
<keyword evidence="8 19" id="KW-0732">Signal</keyword>
<feature type="domain" description="Bulb-type lectin" evidence="21">
    <location>
        <begin position="28"/>
        <end position="148"/>
    </location>
</feature>
<evidence type="ECO:0000256" key="19">
    <source>
        <dbReference type="SAM" id="SignalP"/>
    </source>
</evidence>
<keyword evidence="9 17" id="KW-0547">Nucleotide-binding</keyword>
<dbReference type="Pfam" id="PF01453">
    <property type="entry name" value="B_lectin"/>
    <property type="match status" value="1"/>
</dbReference>
<keyword evidence="16" id="KW-0325">Glycoprotein</keyword>
<dbReference type="Pfam" id="PF08276">
    <property type="entry name" value="PAN_2"/>
    <property type="match status" value="1"/>
</dbReference>
<dbReference type="InterPro" id="IPR008271">
    <property type="entry name" value="Ser/Thr_kinase_AS"/>
</dbReference>
<keyword evidence="6 17" id="KW-0808">Transferase</keyword>
<dbReference type="SMART" id="SM00220">
    <property type="entry name" value="S_TKc"/>
    <property type="match status" value="1"/>
</dbReference>
<evidence type="ECO:0000256" key="6">
    <source>
        <dbReference type="ARBA" id="ARBA00022679"/>
    </source>
</evidence>
<evidence type="ECO:0000259" key="22">
    <source>
        <dbReference type="PROSITE" id="PS50948"/>
    </source>
</evidence>
<keyword evidence="5 17" id="KW-0723">Serine/threonine-protein kinase</keyword>
<evidence type="ECO:0000259" key="21">
    <source>
        <dbReference type="PROSITE" id="PS50927"/>
    </source>
</evidence>
<evidence type="ECO:0000313" key="24">
    <source>
        <dbReference type="Proteomes" id="UP001161247"/>
    </source>
</evidence>
<comment type="catalytic activity">
    <reaction evidence="17">
        <text>L-threonyl-[protein] + ATP = O-phospho-L-threonyl-[protein] + ADP + H(+)</text>
        <dbReference type="Rhea" id="RHEA:46608"/>
        <dbReference type="Rhea" id="RHEA-COMP:11060"/>
        <dbReference type="Rhea" id="RHEA-COMP:11605"/>
        <dbReference type="ChEBI" id="CHEBI:15378"/>
        <dbReference type="ChEBI" id="CHEBI:30013"/>
        <dbReference type="ChEBI" id="CHEBI:30616"/>
        <dbReference type="ChEBI" id="CHEBI:61977"/>
        <dbReference type="ChEBI" id="CHEBI:456216"/>
        <dbReference type="EC" id="2.7.11.1"/>
    </reaction>
</comment>
<dbReference type="InterPro" id="IPR011009">
    <property type="entry name" value="Kinase-like_dom_sf"/>
</dbReference>
<dbReference type="InterPro" id="IPR001480">
    <property type="entry name" value="Bulb-type_lectin_dom"/>
</dbReference>
<evidence type="ECO:0000256" key="2">
    <source>
        <dbReference type="ARBA" id="ARBA00008536"/>
    </source>
</evidence>
<evidence type="ECO:0000256" key="16">
    <source>
        <dbReference type="ARBA" id="ARBA00023180"/>
    </source>
</evidence>
<dbReference type="EC" id="2.7.11.1" evidence="17"/>
<keyword evidence="15" id="KW-0675">Receptor</keyword>
<dbReference type="CDD" id="cd00028">
    <property type="entry name" value="B_lectin"/>
    <property type="match status" value="1"/>
</dbReference>
<feature type="chain" id="PRO_5043651092" description="Receptor-like serine/threonine-protein kinase" evidence="19">
    <location>
        <begin position="23"/>
        <end position="728"/>
    </location>
</feature>